<comment type="function">
    <text evidence="1 9">Catalyzes the insertion of molybdate into adenylated molybdopterin with the concomitant release of AMP.</text>
</comment>
<keyword evidence="9" id="KW-0479">Metal-binding</keyword>
<dbReference type="InterPro" id="IPR005111">
    <property type="entry name" value="MoeA_C_domain_IV"/>
</dbReference>
<dbReference type="SUPFAM" id="SSF63882">
    <property type="entry name" value="MoeA N-terminal region -like"/>
    <property type="match status" value="1"/>
</dbReference>
<evidence type="ECO:0000313" key="12">
    <source>
        <dbReference type="Proteomes" id="UP001623591"/>
    </source>
</evidence>
<evidence type="ECO:0000313" key="11">
    <source>
        <dbReference type="EMBL" id="MFL0246644.1"/>
    </source>
</evidence>
<feature type="domain" description="MoaB/Mog" evidence="10">
    <location>
        <begin position="187"/>
        <end position="326"/>
    </location>
</feature>
<dbReference type="InterPro" id="IPR001453">
    <property type="entry name" value="MoaB/Mog_dom"/>
</dbReference>
<comment type="pathway">
    <text evidence="2 9">Cofactor biosynthesis; molybdopterin biosynthesis.</text>
</comment>
<gene>
    <name evidence="11" type="ORF">ACJDUG_06655</name>
</gene>
<evidence type="ECO:0000256" key="6">
    <source>
        <dbReference type="ARBA" id="ARBA00022505"/>
    </source>
</evidence>
<dbReference type="Gene3D" id="2.40.340.10">
    <property type="entry name" value="MoeA, C-terminal, domain IV"/>
    <property type="match status" value="1"/>
</dbReference>
<proteinExistence type="inferred from homology"/>
<evidence type="ECO:0000256" key="3">
    <source>
        <dbReference type="ARBA" id="ARBA00010763"/>
    </source>
</evidence>
<dbReference type="Pfam" id="PF00994">
    <property type="entry name" value="MoCF_biosynth"/>
    <property type="match status" value="1"/>
</dbReference>
<dbReference type="SMART" id="SM00852">
    <property type="entry name" value="MoCF_biosynth"/>
    <property type="match status" value="1"/>
</dbReference>
<dbReference type="InterPro" id="IPR036135">
    <property type="entry name" value="MoeA_linker/N_sf"/>
</dbReference>
<keyword evidence="7 9" id="KW-0501">Molybdenum cofactor biosynthesis</keyword>
<dbReference type="RefSeq" id="WP_406769121.1">
    <property type="nucleotide sequence ID" value="NZ_JBJHZZ010000003.1"/>
</dbReference>
<dbReference type="SUPFAM" id="SSF53218">
    <property type="entry name" value="Molybdenum cofactor biosynthesis proteins"/>
    <property type="match status" value="1"/>
</dbReference>
<evidence type="ECO:0000256" key="8">
    <source>
        <dbReference type="ARBA" id="ARBA00047317"/>
    </source>
</evidence>
<evidence type="ECO:0000256" key="7">
    <source>
        <dbReference type="ARBA" id="ARBA00023150"/>
    </source>
</evidence>
<dbReference type="Pfam" id="PF03454">
    <property type="entry name" value="MoeA_C"/>
    <property type="match status" value="1"/>
</dbReference>
<dbReference type="Proteomes" id="UP001623591">
    <property type="component" value="Unassembled WGS sequence"/>
</dbReference>
<dbReference type="CDD" id="cd00887">
    <property type="entry name" value="MoeA"/>
    <property type="match status" value="1"/>
</dbReference>
<keyword evidence="12" id="KW-1185">Reference proteome</keyword>
<comment type="similarity">
    <text evidence="3 9">Belongs to the MoeA family.</text>
</comment>
<dbReference type="Gene3D" id="3.40.980.10">
    <property type="entry name" value="MoaB/Mog-like domain"/>
    <property type="match status" value="1"/>
</dbReference>
<sequence>MELLSVMKTEEVKALINREFTYKLESETISLLDSVNRICSKDIKASFNIPSFRRSTVDGYAVNSRDVFGASESIPAFMELKEEIIMGKAPESVLVNAGECSYIPTGGMLPEGSDSVVMLEYCDRLDDKTILINKPSAPGENVVQIGEDMSMNDIVIKDGQRLRPYEIGVLAAQGINKVNIYKKPKIAIISTGDEIVSIETDPKLGEIRDINTYMLCSLIIKDGGIPISYGVVKDEFLLLKSNVDKALKECDVVLISGGSSVGIKDHTLKVIDSYDNGGVLVHGMAIKPGKPTIVGKAYEKIVFGLPGHPLAASVVYKILVKGYINKLMKLKEEEYGITAEMNINYHKAMGREEYLPVSLEKENDKIIAYPVFGRSGIITAFSRAYGYIRIDKDVEGLYKGDKVMVYKL</sequence>
<dbReference type="Gene3D" id="2.170.190.11">
    <property type="entry name" value="Molybdopterin biosynthesis moea protein, domain 3"/>
    <property type="match status" value="1"/>
</dbReference>
<keyword evidence="9" id="KW-0808">Transferase</keyword>
<dbReference type="InterPro" id="IPR005110">
    <property type="entry name" value="MoeA_linker/N"/>
</dbReference>
<evidence type="ECO:0000256" key="9">
    <source>
        <dbReference type="RuleBase" id="RU365090"/>
    </source>
</evidence>
<comment type="catalytic activity">
    <reaction evidence="8">
        <text>adenylyl-molybdopterin + molybdate = Mo-molybdopterin + AMP + H(+)</text>
        <dbReference type="Rhea" id="RHEA:35047"/>
        <dbReference type="ChEBI" id="CHEBI:15378"/>
        <dbReference type="ChEBI" id="CHEBI:36264"/>
        <dbReference type="ChEBI" id="CHEBI:62727"/>
        <dbReference type="ChEBI" id="CHEBI:71302"/>
        <dbReference type="ChEBI" id="CHEBI:456215"/>
        <dbReference type="EC" id="2.10.1.1"/>
    </reaction>
</comment>
<dbReference type="SUPFAM" id="SSF63867">
    <property type="entry name" value="MoeA C-terminal domain-like"/>
    <property type="match status" value="1"/>
</dbReference>
<keyword evidence="6 9" id="KW-0500">Molybdenum</keyword>
<comment type="cofactor">
    <cofactor evidence="9">
        <name>Mg(2+)</name>
        <dbReference type="ChEBI" id="CHEBI:18420"/>
    </cofactor>
</comment>
<accession>A0ABW8T6A7</accession>
<protein>
    <recommendedName>
        <fullName evidence="5 9">Molybdopterin molybdenumtransferase</fullName>
        <ecNumber evidence="4 9">2.10.1.1</ecNumber>
    </recommendedName>
</protein>
<reference evidence="11 12" key="1">
    <citation type="submission" date="2024-11" db="EMBL/GenBank/DDBJ databases">
        <authorList>
            <person name="Heng Y.C."/>
            <person name="Lim A.C.H."/>
            <person name="Lee J.K.Y."/>
            <person name="Kittelmann S."/>
        </authorList>
    </citation>
    <scope>NUCLEOTIDE SEQUENCE [LARGE SCALE GENOMIC DNA]</scope>
    <source>
        <strain evidence="11 12">WILCCON 0185</strain>
    </source>
</reference>
<dbReference type="Pfam" id="PF03453">
    <property type="entry name" value="MoeA_N"/>
    <property type="match status" value="1"/>
</dbReference>
<keyword evidence="9" id="KW-0460">Magnesium</keyword>
<dbReference type="InterPro" id="IPR036688">
    <property type="entry name" value="MoeA_C_domain_IV_sf"/>
</dbReference>
<evidence type="ECO:0000256" key="5">
    <source>
        <dbReference type="ARBA" id="ARBA00021108"/>
    </source>
</evidence>
<dbReference type="InterPro" id="IPR038987">
    <property type="entry name" value="MoeA-like"/>
</dbReference>
<dbReference type="Gene3D" id="3.90.105.10">
    <property type="entry name" value="Molybdopterin biosynthesis moea protein, domain 2"/>
    <property type="match status" value="1"/>
</dbReference>
<evidence type="ECO:0000259" key="10">
    <source>
        <dbReference type="SMART" id="SM00852"/>
    </source>
</evidence>
<comment type="caution">
    <text evidence="11">The sequence shown here is derived from an EMBL/GenBank/DDBJ whole genome shotgun (WGS) entry which is preliminary data.</text>
</comment>
<evidence type="ECO:0000256" key="4">
    <source>
        <dbReference type="ARBA" id="ARBA00013269"/>
    </source>
</evidence>
<dbReference type="NCBIfam" id="TIGR00177">
    <property type="entry name" value="molyb_syn"/>
    <property type="match status" value="1"/>
</dbReference>
<dbReference type="PANTHER" id="PTHR10192:SF5">
    <property type="entry name" value="GEPHYRIN"/>
    <property type="match status" value="1"/>
</dbReference>
<dbReference type="InterPro" id="IPR036425">
    <property type="entry name" value="MoaB/Mog-like_dom_sf"/>
</dbReference>
<evidence type="ECO:0000256" key="1">
    <source>
        <dbReference type="ARBA" id="ARBA00002901"/>
    </source>
</evidence>
<evidence type="ECO:0000256" key="2">
    <source>
        <dbReference type="ARBA" id="ARBA00005046"/>
    </source>
</evidence>
<dbReference type="PANTHER" id="PTHR10192">
    <property type="entry name" value="MOLYBDOPTERIN BIOSYNTHESIS PROTEIN"/>
    <property type="match status" value="1"/>
</dbReference>
<dbReference type="EMBL" id="JBJHZZ010000003">
    <property type="protein sequence ID" value="MFL0246644.1"/>
    <property type="molecule type" value="Genomic_DNA"/>
</dbReference>
<organism evidence="11 12">
    <name type="scientific">Candidatus Clostridium stratigraminis</name>
    <dbReference type="NCBI Taxonomy" id="3381661"/>
    <lineage>
        <taxon>Bacteria</taxon>
        <taxon>Bacillati</taxon>
        <taxon>Bacillota</taxon>
        <taxon>Clostridia</taxon>
        <taxon>Eubacteriales</taxon>
        <taxon>Clostridiaceae</taxon>
        <taxon>Clostridium</taxon>
    </lineage>
</organism>
<dbReference type="EC" id="2.10.1.1" evidence="4 9"/>
<name>A0ABW8T6A7_9CLOT</name>